<evidence type="ECO:0000256" key="1">
    <source>
        <dbReference type="ARBA" id="ARBA00004651"/>
    </source>
</evidence>
<dbReference type="PANTHER" id="PTHR30086:SF20">
    <property type="entry name" value="ARGININE EXPORTER PROTEIN ARGO-RELATED"/>
    <property type="match status" value="1"/>
</dbReference>
<organism evidence="7 8">
    <name type="scientific">Stenotrophomonas tumulicola</name>
    <dbReference type="NCBI Taxonomy" id="1685415"/>
    <lineage>
        <taxon>Bacteria</taxon>
        <taxon>Pseudomonadati</taxon>
        <taxon>Pseudomonadota</taxon>
        <taxon>Gammaproteobacteria</taxon>
        <taxon>Lysobacterales</taxon>
        <taxon>Lysobacteraceae</taxon>
        <taxon>Stenotrophomonas</taxon>
    </lineage>
</organism>
<evidence type="ECO:0000256" key="6">
    <source>
        <dbReference type="SAM" id="Phobius"/>
    </source>
</evidence>
<reference evidence="7 8" key="1">
    <citation type="submission" date="2020-08" db="EMBL/GenBank/DDBJ databases">
        <title>Stenotrophomonas tumulicola JCM 30961.</title>
        <authorList>
            <person name="Deng Y."/>
        </authorList>
    </citation>
    <scope>NUCLEOTIDE SEQUENCE [LARGE SCALE GENOMIC DNA]</scope>
    <source>
        <strain evidence="7 8">JCM 30961</strain>
    </source>
</reference>
<sequence length="195" mass="19850">MVSNSLMAAAGLLLISTLSPGPNNLVVLRAAAHGGLQAAGPAIAGIVLGGLAMLGLVLAGLGSTFLHSSSLRTVVATGGAGYLAWLGIGLMRAHAGNEDRTALPAGLAGLFGFQFLNPKSWVMVLSLVAAFPQVGLATTLAWLAPAFVLIPTASLLLWASAGQRLAVHFQHPTTRRRIDCAMGIALLACAILLLL</sequence>
<keyword evidence="5 6" id="KW-0472">Membrane</keyword>
<dbReference type="GO" id="GO:0005886">
    <property type="term" value="C:plasma membrane"/>
    <property type="evidence" value="ECO:0007669"/>
    <property type="project" value="UniProtKB-SubCell"/>
</dbReference>
<dbReference type="Proteomes" id="UP000547058">
    <property type="component" value="Unassembled WGS sequence"/>
</dbReference>
<dbReference type="GO" id="GO:0015171">
    <property type="term" value="F:amino acid transmembrane transporter activity"/>
    <property type="evidence" value="ECO:0007669"/>
    <property type="project" value="TreeGrafter"/>
</dbReference>
<evidence type="ECO:0000256" key="2">
    <source>
        <dbReference type="ARBA" id="ARBA00022475"/>
    </source>
</evidence>
<feature type="transmembrane region" description="Helical" evidence="6">
    <location>
        <begin position="101"/>
        <end position="117"/>
    </location>
</feature>
<dbReference type="InterPro" id="IPR001123">
    <property type="entry name" value="LeuE-type"/>
</dbReference>
<feature type="transmembrane region" description="Helical" evidence="6">
    <location>
        <begin position="40"/>
        <end position="61"/>
    </location>
</feature>
<accession>A0A7W3FJP6</accession>
<dbReference type="PANTHER" id="PTHR30086">
    <property type="entry name" value="ARGININE EXPORTER PROTEIN ARGO"/>
    <property type="match status" value="1"/>
</dbReference>
<evidence type="ECO:0000313" key="8">
    <source>
        <dbReference type="Proteomes" id="UP000547058"/>
    </source>
</evidence>
<evidence type="ECO:0000256" key="3">
    <source>
        <dbReference type="ARBA" id="ARBA00022692"/>
    </source>
</evidence>
<feature type="transmembrane region" description="Helical" evidence="6">
    <location>
        <begin position="148"/>
        <end position="166"/>
    </location>
</feature>
<evidence type="ECO:0000256" key="5">
    <source>
        <dbReference type="ARBA" id="ARBA00023136"/>
    </source>
</evidence>
<comment type="subcellular location">
    <subcellularLocation>
        <location evidence="1">Cell membrane</location>
        <topology evidence="1">Multi-pass membrane protein</topology>
    </subcellularLocation>
</comment>
<keyword evidence="3 6" id="KW-0812">Transmembrane</keyword>
<dbReference type="RefSeq" id="WP_182337908.1">
    <property type="nucleotide sequence ID" value="NZ_JACGXS010000001.1"/>
</dbReference>
<keyword evidence="8" id="KW-1185">Reference proteome</keyword>
<name>A0A7W3FJP6_9GAMM</name>
<keyword evidence="4 6" id="KW-1133">Transmembrane helix</keyword>
<protein>
    <submittedName>
        <fullName evidence="7">LysE family translocator</fullName>
    </submittedName>
</protein>
<dbReference type="Pfam" id="PF01810">
    <property type="entry name" value="LysE"/>
    <property type="match status" value="1"/>
</dbReference>
<keyword evidence="2" id="KW-1003">Cell membrane</keyword>
<dbReference type="AlphaFoldDB" id="A0A7W3FJP6"/>
<comment type="caution">
    <text evidence="7">The sequence shown here is derived from an EMBL/GenBank/DDBJ whole genome shotgun (WGS) entry which is preliminary data.</text>
</comment>
<feature type="transmembrane region" description="Helical" evidence="6">
    <location>
        <begin position="73"/>
        <end position="95"/>
    </location>
</feature>
<gene>
    <name evidence="7" type="ORF">H4O11_02835</name>
</gene>
<dbReference type="EMBL" id="JACGXS010000001">
    <property type="protein sequence ID" value="MBA8680740.1"/>
    <property type="molecule type" value="Genomic_DNA"/>
</dbReference>
<proteinExistence type="predicted"/>
<evidence type="ECO:0000256" key="4">
    <source>
        <dbReference type="ARBA" id="ARBA00022989"/>
    </source>
</evidence>
<evidence type="ECO:0000313" key="7">
    <source>
        <dbReference type="EMBL" id="MBA8680740.1"/>
    </source>
</evidence>
<feature type="transmembrane region" description="Helical" evidence="6">
    <location>
        <begin position="178"/>
        <end position="194"/>
    </location>
</feature>